<keyword evidence="2" id="KW-1185">Reference proteome</keyword>
<evidence type="ECO:0000313" key="2">
    <source>
        <dbReference type="Proteomes" id="UP000789396"/>
    </source>
</evidence>
<feature type="non-terminal residue" evidence="1">
    <location>
        <position position="1"/>
    </location>
</feature>
<name>A0A9N9NFG3_9GLOM</name>
<evidence type="ECO:0000313" key="1">
    <source>
        <dbReference type="EMBL" id="CAG8729640.1"/>
    </source>
</evidence>
<dbReference type="OrthoDB" id="2435748at2759"/>
<feature type="non-terminal residue" evidence="1">
    <location>
        <position position="111"/>
    </location>
</feature>
<accession>A0A9N9NFG3</accession>
<dbReference type="EMBL" id="CAJVPZ010027881">
    <property type="protein sequence ID" value="CAG8729640.1"/>
    <property type="molecule type" value="Genomic_DNA"/>
</dbReference>
<comment type="caution">
    <text evidence="1">The sequence shown here is derived from an EMBL/GenBank/DDBJ whole genome shotgun (WGS) entry which is preliminary data.</text>
</comment>
<gene>
    <name evidence="1" type="ORF">RFULGI_LOCUS12031</name>
</gene>
<organism evidence="1 2">
    <name type="scientific">Racocetra fulgida</name>
    <dbReference type="NCBI Taxonomy" id="60492"/>
    <lineage>
        <taxon>Eukaryota</taxon>
        <taxon>Fungi</taxon>
        <taxon>Fungi incertae sedis</taxon>
        <taxon>Mucoromycota</taxon>
        <taxon>Glomeromycotina</taxon>
        <taxon>Glomeromycetes</taxon>
        <taxon>Diversisporales</taxon>
        <taxon>Gigasporaceae</taxon>
        <taxon>Racocetra</taxon>
    </lineage>
</organism>
<dbReference type="Proteomes" id="UP000789396">
    <property type="component" value="Unassembled WGS sequence"/>
</dbReference>
<reference evidence="1" key="1">
    <citation type="submission" date="2021-06" db="EMBL/GenBank/DDBJ databases">
        <authorList>
            <person name="Kallberg Y."/>
            <person name="Tangrot J."/>
            <person name="Rosling A."/>
        </authorList>
    </citation>
    <scope>NUCLEOTIDE SEQUENCE</scope>
    <source>
        <strain evidence="1">IN212</strain>
    </source>
</reference>
<dbReference type="AlphaFoldDB" id="A0A9N9NFG3"/>
<sequence length="111" mass="12491">TEIFLSSSLTSAQRALISAIQNSGINVIHMADHILRVAKSVSLTLLSEYVMKGIVHETIPFDLYKATEQITDGMELLFETEDITFEFEYRIPLQQSMFIGDVGVIKQIIIN</sequence>
<protein>
    <submittedName>
        <fullName evidence="1">9016_t:CDS:1</fullName>
    </submittedName>
</protein>
<proteinExistence type="predicted"/>